<accession>A0ABU5I0U8</accession>
<dbReference type="Pfam" id="PF00484">
    <property type="entry name" value="Pro_CA"/>
    <property type="match status" value="1"/>
</dbReference>
<evidence type="ECO:0000256" key="6">
    <source>
        <dbReference type="ARBA" id="ARBA00023239"/>
    </source>
</evidence>
<evidence type="ECO:0000256" key="3">
    <source>
        <dbReference type="ARBA" id="ARBA00012925"/>
    </source>
</evidence>
<evidence type="ECO:0000256" key="1">
    <source>
        <dbReference type="ARBA" id="ARBA00001947"/>
    </source>
</evidence>
<evidence type="ECO:0000256" key="7">
    <source>
        <dbReference type="ARBA" id="ARBA00048348"/>
    </source>
</evidence>
<gene>
    <name evidence="9" type="ORF">U0C82_07585</name>
</gene>
<keyword evidence="4" id="KW-0479">Metal-binding</keyword>
<dbReference type="SMART" id="SM00947">
    <property type="entry name" value="Pro_CA"/>
    <property type="match status" value="1"/>
</dbReference>
<evidence type="ECO:0000313" key="10">
    <source>
        <dbReference type="Proteomes" id="UP001294412"/>
    </source>
</evidence>
<keyword evidence="10" id="KW-1185">Reference proteome</keyword>
<evidence type="ECO:0000256" key="8">
    <source>
        <dbReference type="RuleBase" id="RU003956"/>
    </source>
</evidence>
<dbReference type="InterPro" id="IPR036874">
    <property type="entry name" value="Carbonic_anhydrase_sf"/>
</dbReference>
<comment type="function">
    <text evidence="8">Reversible hydration of carbon dioxide.</text>
</comment>
<evidence type="ECO:0000256" key="5">
    <source>
        <dbReference type="ARBA" id="ARBA00022833"/>
    </source>
</evidence>
<dbReference type="EC" id="4.2.1.1" evidence="3 8"/>
<reference evidence="9 10" key="1">
    <citation type="submission" date="2023-12" db="EMBL/GenBank/DDBJ databases">
        <title>Description of Novel Strain Fulvimarina sp. 2208YS6-2-32 isolated from Uroteuthis (Photololigo) edulis.</title>
        <authorList>
            <person name="Park J.-S."/>
        </authorList>
    </citation>
    <scope>NUCLEOTIDE SEQUENCE [LARGE SCALE GENOMIC DNA]</scope>
    <source>
        <strain evidence="9 10">2208YS6-2-32</strain>
    </source>
</reference>
<dbReference type="PANTHER" id="PTHR11002">
    <property type="entry name" value="CARBONIC ANHYDRASE"/>
    <property type="match status" value="1"/>
</dbReference>
<dbReference type="CDD" id="cd00884">
    <property type="entry name" value="beta_CA_cladeB"/>
    <property type="match status" value="1"/>
</dbReference>
<sequence length="217" mass="24024">MTHHLPEHLVAGYRTFLEKRLPAERERFRELAEAGQHPPTIVIACCDSRAAPETIFNSSHGEIFVVRNVANLVPPYEPDGEYHSTSAALEFAVQALKVEHILILGHSGCGGIHAALSPNADPLSPGDFIGKWMSLLDPVAKAMNGNEQMTSRERHAALERVAIRHSIGNLRTFPMIRDLEAQNKLTIHGAWVDIANGDLWSMDPESGDFERMNFETA</sequence>
<keyword evidence="6 8" id="KW-0456">Lyase</keyword>
<protein>
    <recommendedName>
        <fullName evidence="3 8">Carbonic anhydrase</fullName>
        <ecNumber evidence="3 8">4.2.1.1</ecNumber>
    </recommendedName>
    <alternativeName>
        <fullName evidence="8">Carbonate dehydratase</fullName>
    </alternativeName>
</protein>
<comment type="similarity">
    <text evidence="2 8">Belongs to the beta-class carbonic anhydrase family.</text>
</comment>
<dbReference type="Gene3D" id="3.40.1050.10">
    <property type="entry name" value="Carbonic anhydrase"/>
    <property type="match status" value="1"/>
</dbReference>
<comment type="catalytic activity">
    <reaction evidence="7 8">
        <text>hydrogencarbonate + H(+) = CO2 + H2O</text>
        <dbReference type="Rhea" id="RHEA:10748"/>
        <dbReference type="ChEBI" id="CHEBI:15377"/>
        <dbReference type="ChEBI" id="CHEBI:15378"/>
        <dbReference type="ChEBI" id="CHEBI:16526"/>
        <dbReference type="ChEBI" id="CHEBI:17544"/>
        <dbReference type="EC" id="4.2.1.1"/>
    </reaction>
</comment>
<dbReference type="SUPFAM" id="SSF53056">
    <property type="entry name" value="beta-carbonic anhydrase, cab"/>
    <property type="match status" value="1"/>
</dbReference>
<dbReference type="InterPro" id="IPR015892">
    <property type="entry name" value="Carbonic_anhydrase_CS"/>
</dbReference>
<evidence type="ECO:0000256" key="4">
    <source>
        <dbReference type="ARBA" id="ARBA00022723"/>
    </source>
</evidence>
<name>A0ABU5I0U8_9HYPH</name>
<dbReference type="GO" id="GO:0004089">
    <property type="term" value="F:carbonate dehydratase activity"/>
    <property type="evidence" value="ECO:0007669"/>
    <property type="project" value="UniProtKB-EC"/>
</dbReference>
<dbReference type="RefSeq" id="WP_322186870.1">
    <property type="nucleotide sequence ID" value="NZ_JAXLPB010000002.1"/>
</dbReference>
<dbReference type="InterPro" id="IPR001765">
    <property type="entry name" value="Carbonic_anhydrase"/>
</dbReference>
<keyword evidence="5 8" id="KW-0862">Zinc</keyword>
<dbReference type="InterPro" id="IPR045066">
    <property type="entry name" value="Beta_CA_cladeB"/>
</dbReference>
<proteinExistence type="inferred from homology"/>
<evidence type="ECO:0000256" key="2">
    <source>
        <dbReference type="ARBA" id="ARBA00006217"/>
    </source>
</evidence>
<dbReference type="PANTHER" id="PTHR11002:SF76">
    <property type="entry name" value="CARBONIC ANHYDRASE"/>
    <property type="match status" value="1"/>
</dbReference>
<dbReference type="Proteomes" id="UP001294412">
    <property type="component" value="Unassembled WGS sequence"/>
</dbReference>
<dbReference type="PROSITE" id="PS00705">
    <property type="entry name" value="PROK_CO2_ANHYDRASE_2"/>
    <property type="match status" value="1"/>
</dbReference>
<comment type="cofactor">
    <cofactor evidence="1">
        <name>Zn(2+)</name>
        <dbReference type="ChEBI" id="CHEBI:29105"/>
    </cofactor>
</comment>
<evidence type="ECO:0000313" key="9">
    <source>
        <dbReference type="EMBL" id="MDY8109003.1"/>
    </source>
</evidence>
<dbReference type="EMBL" id="JAXLPB010000002">
    <property type="protein sequence ID" value="MDY8109003.1"/>
    <property type="molecule type" value="Genomic_DNA"/>
</dbReference>
<comment type="caution">
    <text evidence="9">The sequence shown here is derived from an EMBL/GenBank/DDBJ whole genome shotgun (WGS) entry which is preliminary data.</text>
</comment>
<organism evidence="9 10">
    <name type="scientific">Fulvimarina uroteuthidis</name>
    <dbReference type="NCBI Taxonomy" id="3098149"/>
    <lineage>
        <taxon>Bacteria</taxon>
        <taxon>Pseudomonadati</taxon>
        <taxon>Pseudomonadota</taxon>
        <taxon>Alphaproteobacteria</taxon>
        <taxon>Hyphomicrobiales</taxon>
        <taxon>Aurantimonadaceae</taxon>
        <taxon>Fulvimarina</taxon>
    </lineage>
</organism>